<dbReference type="EMBL" id="MAYW01000016">
    <property type="protein sequence ID" value="ODS33952.1"/>
    <property type="molecule type" value="Genomic_DNA"/>
</dbReference>
<reference evidence="9 10" key="1">
    <citation type="submission" date="2016-07" db="EMBL/GenBank/DDBJ databases">
        <title>Draft genome of Scalindua rubra, obtained from a brine-seawater interface in the Red Sea, sheds light on salt adaptation in anammox bacteria.</title>
        <authorList>
            <person name="Speth D.R."/>
            <person name="Lagkouvardos I."/>
            <person name="Wang Y."/>
            <person name="Qian P.-Y."/>
            <person name="Dutilh B.E."/>
            <person name="Jetten M.S."/>
        </authorList>
    </citation>
    <scope>NUCLEOTIDE SEQUENCE [LARGE SCALE GENOMIC DNA]</scope>
    <source>
        <strain evidence="9">BSI-1</strain>
    </source>
</reference>
<evidence type="ECO:0000256" key="1">
    <source>
        <dbReference type="ARBA" id="ARBA00009369"/>
    </source>
</evidence>
<dbReference type="GO" id="GO:0008360">
    <property type="term" value="P:regulation of cell shape"/>
    <property type="evidence" value="ECO:0007669"/>
    <property type="project" value="UniProtKB-KW"/>
</dbReference>
<dbReference type="InterPro" id="IPR007221">
    <property type="entry name" value="MreC"/>
</dbReference>
<evidence type="ECO:0000256" key="2">
    <source>
        <dbReference type="ARBA" id="ARBA00013855"/>
    </source>
</evidence>
<evidence type="ECO:0000256" key="3">
    <source>
        <dbReference type="ARBA" id="ARBA00022960"/>
    </source>
</evidence>
<dbReference type="Gene3D" id="2.40.10.350">
    <property type="entry name" value="Rod shape-determining protein MreC, domain 2"/>
    <property type="match status" value="1"/>
</dbReference>
<keyword evidence="7" id="KW-0472">Membrane</keyword>
<dbReference type="Proteomes" id="UP000094056">
    <property type="component" value="Unassembled WGS sequence"/>
</dbReference>
<dbReference type="GO" id="GO:0005886">
    <property type="term" value="C:plasma membrane"/>
    <property type="evidence" value="ECO:0007669"/>
    <property type="project" value="TreeGrafter"/>
</dbReference>
<dbReference type="Pfam" id="PF04085">
    <property type="entry name" value="MreC"/>
    <property type="match status" value="1"/>
</dbReference>
<proteinExistence type="inferred from homology"/>
<dbReference type="NCBIfam" id="TIGR00219">
    <property type="entry name" value="mreC"/>
    <property type="match status" value="1"/>
</dbReference>
<keyword evidence="7" id="KW-0812">Transmembrane</keyword>
<accession>A0A1E3XE90</accession>
<keyword evidence="6" id="KW-0175">Coiled coil</keyword>
<evidence type="ECO:0000256" key="7">
    <source>
        <dbReference type="SAM" id="Phobius"/>
    </source>
</evidence>
<dbReference type="PATRIC" id="fig|1872076.5.peg.1074"/>
<evidence type="ECO:0000313" key="10">
    <source>
        <dbReference type="Proteomes" id="UP000094056"/>
    </source>
</evidence>
<name>A0A1E3XE90_9BACT</name>
<comment type="caution">
    <text evidence="9">The sequence shown here is derived from an EMBL/GenBank/DDBJ whole genome shotgun (WGS) entry which is preliminary data.</text>
</comment>
<organism evidence="9 10">
    <name type="scientific">Candidatus Scalindua rubra</name>
    <dbReference type="NCBI Taxonomy" id="1872076"/>
    <lineage>
        <taxon>Bacteria</taxon>
        <taxon>Pseudomonadati</taxon>
        <taxon>Planctomycetota</taxon>
        <taxon>Candidatus Brocadiia</taxon>
        <taxon>Candidatus Brocadiales</taxon>
        <taxon>Candidatus Scalinduaceae</taxon>
        <taxon>Candidatus Scalindua</taxon>
    </lineage>
</organism>
<evidence type="ECO:0000256" key="5">
    <source>
        <dbReference type="PIRNR" id="PIRNR038471"/>
    </source>
</evidence>
<dbReference type="PANTHER" id="PTHR34138:SF1">
    <property type="entry name" value="CELL SHAPE-DETERMINING PROTEIN MREC"/>
    <property type="match status" value="1"/>
</dbReference>
<evidence type="ECO:0000259" key="8">
    <source>
        <dbReference type="Pfam" id="PF04085"/>
    </source>
</evidence>
<dbReference type="PANTHER" id="PTHR34138">
    <property type="entry name" value="CELL SHAPE-DETERMINING PROTEIN MREC"/>
    <property type="match status" value="1"/>
</dbReference>
<feature type="domain" description="Rod shape-determining protein MreC beta-barrel core" evidence="8">
    <location>
        <begin position="123"/>
        <end position="269"/>
    </location>
</feature>
<dbReference type="AlphaFoldDB" id="A0A1E3XE90"/>
<gene>
    <name evidence="9" type="ORF">SCARUB_00925</name>
</gene>
<feature type="coiled-coil region" evidence="6">
    <location>
        <begin position="67"/>
        <end position="94"/>
    </location>
</feature>
<dbReference type="InterPro" id="IPR055342">
    <property type="entry name" value="MreC_beta-barrel_core"/>
</dbReference>
<dbReference type="Gene3D" id="2.40.10.340">
    <property type="entry name" value="Rod shape-determining protein MreC, domain 1"/>
    <property type="match status" value="1"/>
</dbReference>
<keyword evidence="3 5" id="KW-0133">Cell shape</keyword>
<protein>
    <recommendedName>
        <fullName evidence="2 5">Cell shape-determining protein MreC</fullName>
    </recommendedName>
    <alternativeName>
        <fullName evidence="4 5">Cell shape protein MreC</fullName>
    </alternativeName>
</protein>
<comment type="similarity">
    <text evidence="1 5">Belongs to the MreC family.</text>
</comment>
<evidence type="ECO:0000256" key="4">
    <source>
        <dbReference type="ARBA" id="ARBA00032089"/>
    </source>
</evidence>
<comment type="function">
    <text evidence="5">Involved in formation and maintenance of cell shape.</text>
</comment>
<dbReference type="InterPro" id="IPR042175">
    <property type="entry name" value="Cell/Rod_MreC_2"/>
</dbReference>
<evidence type="ECO:0000256" key="6">
    <source>
        <dbReference type="SAM" id="Coils"/>
    </source>
</evidence>
<sequence length="278" mass="30727">MSLDLGRFPKGFLLYILIVISISLLVIPGSVSNQIKVTVASPLAPVQKIIFQTLNFFQNRLKKIASISEHVDEKEKLEKEVFVLQNNIIKQRNLINMLTRKLETLSEFKKNADSNEKPLIADIIGYDASNFRRSVIIDVGKKQGASSDDAVVFGNALVGRISAVGNSSSRVMLITDPASNVPSRFLESRAQGIVQGTANGTCIMKYVPRQVKVDESDKVISSGIGGVFPKSLYIGNVAEVKQKSANLFKDIKIEPRIVFSKIEHVLVIKKNKKESIKE</sequence>
<evidence type="ECO:0000313" key="9">
    <source>
        <dbReference type="EMBL" id="ODS33952.1"/>
    </source>
</evidence>
<keyword evidence="7" id="KW-1133">Transmembrane helix</keyword>
<dbReference type="PIRSF" id="PIRSF038471">
    <property type="entry name" value="MreC"/>
    <property type="match status" value="1"/>
</dbReference>
<dbReference type="InterPro" id="IPR042177">
    <property type="entry name" value="Cell/Rod_1"/>
</dbReference>
<feature type="transmembrane region" description="Helical" evidence="7">
    <location>
        <begin position="12"/>
        <end position="31"/>
    </location>
</feature>